<dbReference type="PATRIC" id="fig|1618365.3.peg.647"/>
<evidence type="ECO:0000313" key="3">
    <source>
        <dbReference type="EMBL" id="KKU92736.1"/>
    </source>
</evidence>
<dbReference type="PROSITE" id="PS51462">
    <property type="entry name" value="NUDIX"/>
    <property type="match status" value="1"/>
</dbReference>
<protein>
    <recommendedName>
        <fullName evidence="2">Nudix hydrolase domain-containing protein</fullName>
    </recommendedName>
</protein>
<evidence type="ECO:0000313" key="4">
    <source>
        <dbReference type="Proteomes" id="UP000034877"/>
    </source>
</evidence>
<dbReference type="Gene3D" id="3.90.79.10">
    <property type="entry name" value="Nucleoside Triphosphate Pyrophosphohydrolase"/>
    <property type="match status" value="1"/>
</dbReference>
<dbReference type="SUPFAM" id="SSF53335">
    <property type="entry name" value="S-adenosyl-L-methionine-dependent methyltransferases"/>
    <property type="match status" value="1"/>
</dbReference>
<dbReference type="EMBL" id="LCPE01000026">
    <property type="protein sequence ID" value="KKU92736.1"/>
    <property type="molecule type" value="Genomic_DNA"/>
</dbReference>
<dbReference type="InterPro" id="IPR047048">
    <property type="entry name" value="TlyA"/>
</dbReference>
<accession>A0A0G1UF53</accession>
<dbReference type="AlphaFoldDB" id="A0A0G1UF53"/>
<dbReference type="GO" id="GO:0032259">
    <property type="term" value="P:methylation"/>
    <property type="evidence" value="ECO:0007669"/>
    <property type="project" value="InterPro"/>
</dbReference>
<evidence type="ECO:0000259" key="2">
    <source>
        <dbReference type="PROSITE" id="PS51462"/>
    </source>
</evidence>
<dbReference type="CDD" id="cd02440">
    <property type="entry name" value="AdoMet_MTases"/>
    <property type="match status" value="1"/>
</dbReference>
<dbReference type="PANTHER" id="PTHR32319">
    <property type="entry name" value="BACTERIAL HEMOLYSIN-LIKE PROTEIN"/>
    <property type="match status" value="1"/>
</dbReference>
<keyword evidence="1" id="KW-0694">RNA-binding</keyword>
<dbReference type="Pfam" id="PF01728">
    <property type="entry name" value="FtsJ"/>
    <property type="match status" value="1"/>
</dbReference>
<proteinExistence type="predicted"/>
<dbReference type="InterPro" id="IPR000086">
    <property type="entry name" value="NUDIX_hydrolase_dom"/>
</dbReference>
<dbReference type="InterPro" id="IPR002877">
    <property type="entry name" value="RNA_MeTrfase_FtsJ_dom"/>
</dbReference>
<gene>
    <name evidence="3" type="ORF">UY22_C0026G0001</name>
</gene>
<comment type="caution">
    <text evidence="3">The sequence shown here is derived from an EMBL/GenBank/DDBJ whole genome shotgun (WGS) entry which is preliminary data.</text>
</comment>
<dbReference type="PANTHER" id="PTHR32319:SF0">
    <property type="entry name" value="BACTERIAL HEMOLYSIN-LIKE PROTEIN"/>
    <property type="match status" value="1"/>
</dbReference>
<evidence type="ECO:0000256" key="1">
    <source>
        <dbReference type="ARBA" id="ARBA00022884"/>
    </source>
</evidence>
<dbReference type="GO" id="GO:0003723">
    <property type="term" value="F:RNA binding"/>
    <property type="evidence" value="ECO:0007669"/>
    <property type="project" value="UniProtKB-KW"/>
</dbReference>
<dbReference type="SUPFAM" id="SSF55811">
    <property type="entry name" value="Nudix"/>
    <property type="match status" value="1"/>
</dbReference>
<dbReference type="Proteomes" id="UP000034877">
    <property type="component" value="Unassembled WGS sequence"/>
</dbReference>
<name>A0A0G1UF53_9BACT</name>
<organism evidence="3 4">
    <name type="scientific">Candidatus Amesbacteria bacterium GW2011_GWC1_48_10</name>
    <dbReference type="NCBI Taxonomy" id="1618365"/>
    <lineage>
        <taxon>Bacteria</taxon>
        <taxon>Candidatus Amesiibacteriota</taxon>
    </lineage>
</organism>
<feature type="domain" description="Nudix hydrolase" evidence="2">
    <location>
        <begin position="163"/>
        <end position="318"/>
    </location>
</feature>
<dbReference type="Gene3D" id="3.40.50.150">
    <property type="entry name" value="Vaccinia Virus protein VP39"/>
    <property type="match status" value="1"/>
</dbReference>
<dbReference type="InterPro" id="IPR029063">
    <property type="entry name" value="SAM-dependent_MTases_sf"/>
</dbReference>
<reference evidence="3 4" key="1">
    <citation type="journal article" date="2015" name="Nature">
        <title>rRNA introns, odd ribosomes, and small enigmatic genomes across a large radiation of phyla.</title>
        <authorList>
            <person name="Brown C.T."/>
            <person name="Hug L.A."/>
            <person name="Thomas B.C."/>
            <person name="Sharon I."/>
            <person name="Castelle C.J."/>
            <person name="Singh A."/>
            <person name="Wilkins M.J."/>
            <person name="Williams K.H."/>
            <person name="Banfield J.F."/>
        </authorList>
    </citation>
    <scope>NUCLEOTIDE SEQUENCE [LARGE SCALE GENOMIC DNA]</scope>
</reference>
<dbReference type="InterPro" id="IPR015797">
    <property type="entry name" value="NUDIX_hydrolase-like_dom_sf"/>
</dbReference>
<dbReference type="Pfam" id="PF00293">
    <property type="entry name" value="NUDIX"/>
    <property type="match status" value="1"/>
</dbReference>
<dbReference type="GO" id="GO:0008168">
    <property type="term" value="F:methyltransferase activity"/>
    <property type="evidence" value="ECO:0007669"/>
    <property type="project" value="InterPro"/>
</dbReference>
<sequence length="322" mass="35889">MRGKYVSRAGVKLEAALRHFGVEVEGRVVLDVGAATGGFTDCLLRQGAVRVHAVETGYGLLAWKLRQDPRVVVWERTNILYQVPIGEKVDLAVVDTSWTRLHLAIPAASRFVKAGGVILALIKPQYEVEKKKLKKGVLGEGRAREVAEEVRRRLMELGFRLTEREFSAGGLVYKRIGDKVVWLIRRPAVNPEFKGNLGWSFPKGWIDDEEGGKEPGKRARGEVRASGAEMEESALREVREEGGAEAKIVGKLPTIRFFFTNQTGEKVMKFITYYVMGYVGEAAEGVGWETAEVKWAEEEEALKLLAFKSEREMLLGAKALVQ</sequence>